<feature type="binding site" evidence="6">
    <location>
        <position position="94"/>
    </location>
    <ligand>
        <name>Fe cation</name>
        <dbReference type="ChEBI" id="CHEBI:24875"/>
        <label>1</label>
    </ligand>
</feature>
<keyword evidence="10" id="KW-1185">Reference proteome</keyword>
<dbReference type="InterPro" id="IPR009040">
    <property type="entry name" value="Ferritin-like_diiron"/>
</dbReference>
<name>A0A380TY47_ACTLI</name>
<dbReference type="PROSITE" id="PS50905">
    <property type="entry name" value="FERRITIN_LIKE"/>
    <property type="match status" value="1"/>
</dbReference>
<dbReference type="CDD" id="cd01055">
    <property type="entry name" value="Nonheme_Ferritin"/>
    <property type="match status" value="1"/>
</dbReference>
<dbReference type="SUPFAM" id="SSF47240">
    <property type="entry name" value="Ferritin-like"/>
    <property type="match status" value="1"/>
</dbReference>
<feature type="domain" description="Ferritin-like diiron" evidence="8">
    <location>
        <begin position="1"/>
        <end position="145"/>
    </location>
</feature>
<dbReference type="FunFam" id="1.20.1260.10:FF:000001">
    <property type="entry name" value="Non-heme ferritin"/>
    <property type="match status" value="1"/>
</dbReference>
<keyword evidence="4 9" id="KW-0560">Oxidoreductase</keyword>
<proteinExistence type="inferred from homology"/>
<comment type="function">
    <text evidence="7">Iron-storage protein.</text>
</comment>
<feature type="binding site" evidence="6">
    <location>
        <position position="50"/>
    </location>
    <ligand>
        <name>Fe cation</name>
        <dbReference type="ChEBI" id="CHEBI:24875"/>
        <label>1</label>
    </ligand>
</feature>
<protein>
    <recommendedName>
        <fullName evidence="7">Ferritin</fullName>
        <ecNumber evidence="7">1.16.3.2</ecNumber>
    </recommendedName>
</protein>
<evidence type="ECO:0000259" key="8">
    <source>
        <dbReference type="PROSITE" id="PS50905"/>
    </source>
</evidence>
<feature type="binding site" evidence="6">
    <location>
        <position position="127"/>
    </location>
    <ligand>
        <name>Fe cation</name>
        <dbReference type="ChEBI" id="CHEBI:24875"/>
        <label>1</label>
    </ligand>
</feature>
<keyword evidence="2 7" id="KW-0409">Iron storage</keyword>
<dbReference type="PANTHER" id="PTHR11431:SF127">
    <property type="entry name" value="BACTERIAL NON-HEME FERRITIN"/>
    <property type="match status" value="1"/>
</dbReference>
<evidence type="ECO:0000256" key="1">
    <source>
        <dbReference type="ARBA" id="ARBA00006950"/>
    </source>
</evidence>
<evidence type="ECO:0000256" key="4">
    <source>
        <dbReference type="ARBA" id="ARBA00023002"/>
    </source>
</evidence>
<dbReference type="AlphaFoldDB" id="A0A380TY47"/>
<dbReference type="EMBL" id="UFRN01000002">
    <property type="protein sequence ID" value="SUT93356.1"/>
    <property type="molecule type" value="Genomic_DNA"/>
</dbReference>
<dbReference type="PANTHER" id="PTHR11431">
    <property type="entry name" value="FERRITIN"/>
    <property type="match status" value="1"/>
</dbReference>
<dbReference type="Pfam" id="PF00210">
    <property type="entry name" value="Ferritin"/>
    <property type="match status" value="1"/>
</dbReference>
<gene>
    <name evidence="9" type="primary">ftnA</name>
    <name evidence="9" type="ORF">NCTC4191_01174</name>
</gene>
<keyword evidence="7" id="KW-0963">Cytoplasm</keyword>
<accession>A0A380TY47</accession>
<dbReference type="GO" id="GO:0005829">
    <property type="term" value="C:cytosol"/>
    <property type="evidence" value="ECO:0007669"/>
    <property type="project" value="TreeGrafter"/>
</dbReference>
<evidence type="ECO:0000256" key="2">
    <source>
        <dbReference type="ARBA" id="ARBA00022434"/>
    </source>
</evidence>
<evidence type="ECO:0000256" key="5">
    <source>
        <dbReference type="ARBA" id="ARBA00023004"/>
    </source>
</evidence>
<evidence type="ECO:0000256" key="3">
    <source>
        <dbReference type="ARBA" id="ARBA00022723"/>
    </source>
</evidence>
<dbReference type="GO" id="GO:0006826">
    <property type="term" value="P:iron ion transport"/>
    <property type="evidence" value="ECO:0007669"/>
    <property type="project" value="InterPro"/>
</dbReference>
<comment type="similarity">
    <text evidence="1 7">Belongs to the ferritin family. Prokaryotic subfamily.</text>
</comment>
<dbReference type="GO" id="GO:0008198">
    <property type="term" value="F:ferrous iron binding"/>
    <property type="evidence" value="ECO:0007669"/>
    <property type="project" value="TreeGrafter"/>
</dbReference>
<dbReference type="InterPro" id="IPR012347">
    <property type="entry name" value="Ferritin-like"/>
</dbReference>
<dbReference type="Gene3D" id="1.20.1260.10">
    <property type="match status" value="1"/>
</dbReference>
<organism evidence="9 10">
    <name type="scientific">Actinobacillus lignieresii</name>
    <dbReference type="NCBI Taxonomy" id="720"/>
    <lineage>
        <taxon>Bacteria</taxon>
        <taxon>Pseudomonadati</taxon>
        <taxon>Pseudomonadota</taxon>
        <taxon>Gammaproteobacteria</taxon>
        <taxon>Pasteurellales</taxon>
        <taxon>Pasteurellaceae</taxon>
        <taxon>Actinobacillus</taxon>
    </lineage>
</organism>
<dbReference type="RefSeq" id="WP_115590534.1">
    <property type="nucleotide sequence ID" value="NZ_LR134169.1"/>
</dbReference>
<feature type="binding site" evidence="6">
    <location>
        <position position="17"/>
    </location>
    <ligand>
        <name>Fe cation</name>
        <dbReference type="ChEBI" id="CHEBI:24875"/>
        <label>1</label>
    </ligand>
</feature>
<comment type="catalytic activity">
    <reaction evidence="7">
        <text>4 Fe(2+) + O2 + 6 H2O = 4 iron(III) oxide-hydroxide + 12 H(+)</text>
        <dbReference type="Rhea" id="RHEA:11972"/>
        <dbReference type="ChEBI" id="CHEBI:15377"/>
        <dbReference type="ChEBI" id="CHEBI:15378"/>
        <dbReference type="ChEBI" id="CHEBI:15379"/>
        <dbReference type="ChEBI" id="CHEBI:29033"/>
        <dbReference type="ChEBI" id="CHEBI:78619"/>
        <dbReference type="EC" id="1.16.3.2"/>
    </reaction>
</comment>
<dbReference type="EC" id="1.16.3.2" evidence="7"/>
<evidence type="ECO:0000256" key="7">
    <source>
        <dbReference type="RuleBase" id="RU361145"/>
    </source>
</evidence>
<dbReference type="GO" id="GO:0006879">
    <property type="term" value="P:intracellular iron ion homeostasis"/>
    <property type="evidence" value="ECO:0007669"/>
    <property type="project" value="UniProtKB-KW"/>
</dbReference>
<evidence type="ECO:0000313" key="10">
    <source>
        <dbReference type="Proteomes" id="UP000254253"/>
    </source>
</evidence>
<evidence type="ECO:0000256" key="6">
    <source>
        <dbReference type="PIRSR" id="PIRSR601519-1"/>
    </source>
</evidence>
<dbReference type="GO" id="GO:0008199">
    <property type="term" value="F:ferric iron binding"/>
    <property type="evidence" value="ECO:0007669"/>
    <property type="project" value="InterPro"/>
</dbReference>
<dbReference type="InterPro" id="IPR041719">
    <property type="entry name" value="Ferritin_prok"/>
</dbReference>
<comment type="subcellular location">
    <subcellularLocation>
        <location evidence="7">Cytoplasm</location>
    </subcellularLocation>
</comment>
<keyword evidence="5 6" id="KW-0408">Iron</keyword>
<dbReference type="GO" id="GO:0042802">
    <property type="term" value="F:identical protein binding"/>
    <property type="evidence" value="ECO:0007669"/>
    <property type="project" value="UniProtKB-ARBA"/>
</dbReference>
<evidence type="ECO:0000313" key="9">
    <source>
        <dbReference type="EMBL" id="SUT93356.1"/>
    </source>
</evidence>
<dbReference type="GO" id="GO:0004322">
    <property type="term" value="F:ferroxidase activity"/>
    <property type="evidence" value="ECO:0007669"/>
    <property type="project" value="TreeGrafter"/>
</dbReference>
<feature type="binding site" evidence="6">
    <location>
        <position position="53"/>
    </location>
    <ligand>
        <name>Fe cation</name>
        <dbReference type="ChEBI" id="CHEBI:24875"/>
        <label>1</label>
    </ligand>
</feature>
<keyword evidence="3 6" id="KW-0479">Metal-binding</keyword>
<dbReference type="InterPro" id="IPR008331">
    <property type="entry name" value="Ferritin_DPS_dom"/>
</dbReference>
<dbReference type="NCBIfam" id="NF007638">
    <property type="entry name" value="PRK10304.1"/>
    <property type="match status" value="1"/>
</dbReference>
<dbReference type="InterPro" id="IPR001519">
    <property type="entry name" value="Ferritin"/>
</dbReference>
<dbReference type="InterPro" id="IPR009078">
    <property type="entry name" value="Ferritin-like_SF"/>
</dbReference>
<sequence length="168" mass="19330">MLQQKIIDQLNEQINLEFYSSNVYLQMSAWCSKNGFAGAAKFLLRHADEELEHMQKLFDYVSETGGLPLLGKIDAPRKEYASLKELFDEVLAHEKHVTAKINELVEVTFAAKDYSTFNFLQWYVAEQHEEEKLFGEILDKFAVAGEGNKSLYFIDKDLETLDHEQGEA</sequence>
<reference evidence="9 10" key="1">
    <citation type="submission" date="2018-06" db="EMBL/GenBank/DDBJ databases">
        <authorList>
            <consortium name="Pathogen Informatics"/>
            <person name="Doyle S."/>
        </authorList>
    </citation>
    <scope>NUCLEOTIDE SEQUENCE [LARGE SCALE GENOMIC DNA]</scope>
    <source>
        <strain evidence="9 10">NCTC4191</strain>
    </source>
</reference>
<dbReference type="Proteomes" id="UP000254253">
    <property type="component" value="Unassembled WGS sequence"/>
</dbReference>